<evidence type="ECO:0000313" key="1">
    <source>
        <dbReference type="EMBL" id="GKV05281.1"/>
    </source>
</evidence>
<dbReference type="PANTHER" id="PTHR47481">
    <property type="match status" value="1"/>
</dbReference>
<keyword evidence="2" id="KW-1185">Reference proteome</keyword>
<reference evidence="1 2" key="1">
    <citation type="journal article" date="2021" name="Commun. Biol.">
        <title>The genome of Shorea leprosula (Dipterocarpaceae) highlights the ecological relevance of drought in aseasonal tropical rainforests.</title>
        <authorList>
            <person name="Ng K.K.S."/>
            <person name="Kobayashi M.J."/>
            <person name="Fawcett J.A."/>
            <person name="Hatakeyama M."/>
            <person name="Paape T."/>
            <person name="Ng C.H."/>
            <person name="Ang C.C."/>
            <person name="Tnah L.H."/>
            <person name="Lee C.T."/>
            <person name="Nishiyama T."/>
            <person name="Sese J."/>
            <person name="O'Brien M.J."/>
            <person name="Copetti D."/>
            <person name="Mohd Noor M.I."/>
            <person name="Ong R.C."/>
            <person name="Putra M."/>
            <person name="Sireger I.Z."/>
            <person name="Indrioko S."/>
            <person name="Kosugi Y."/>
            <person name="Izuno A."/>
            <person name="Isagi Y."/>
            <person name="Lee S.L."/>
            <person name="Shimizu K.K."/>
        </authorList>
    </citation>
    <scope>NUCLEOTIDE SEQUENCE [LARGE SCALE GENOMIC DNA]</scope>
    <source>
        <strain evidence="1">214</strain>
    </source>
</reference>
<sequence>MASLILVKLSNTNFLLWKSQVFLLIRSAQLMNHLEEEAPAMNITRNGKEEINPDYEVWLNNDGLLTSWLLGTMNEEALSLVVGCDTTSQIWRCLEDHYLASTKEQEIHLKGQLTIKRGDGESLENFIRKFKGACDSLAAIRKPVDDLDKAAEQENKDKTLAYAQVFVAQRGRGQHGRGYGGKNFSSREIPQALVALTIMDDKNKSTYMDTGATDHRTSDPASIGSLNLSDVLVVPELKKNLLSIRPSNTSSGGQRN</sequence>
<name>A0AAV5J2X1_9ROSI</name>
<dbReference type="EMBL" id="BPVZ01000023">
    <property type="protein sequence ID" value="GKV05281.1"/>
    <property type="molecule type" value="Genomic_DNA"/>
</dbReference>
<evidence type="ECO:0008006" key="3">
    <source>
        <dbReference type="Google" id="ProtNLM"/>
    </source>
</evidence>
<accession>A0AAV5J2X1</accession>
<gene>
    <name evidence="1" type="ORF">SLEP1_g17311</name>
</gene>
<dbReference type="Proteomes" id="UP001054252">
    <property type="component" value="Unassembled WGS sequence"/>
</dbReference>
<dbReference type="AlphaFoldDB" id="A0AAV5J2X1"/>
<evidence type="ECO:0000313" key="2">
    <source>
        <dbReference type="Proteomes" id="UP001054252"/>
    </source>
</evidence>
<dbReference type="Pfam" id="PF14223">
    <property type="entry name" value="Retrotran_gag_2"/>
    <property type="match status" value="1"/>
</dbReference>
<organism evidence="1 2">
    <name type="scientific">Rubroshorea leprosula</name>
    <dbReference type="NCBI Taxonomy" id="152421"/>
    <lineage>
        <taxon>Eukaryota</taxon>
        <taxon>Viridiplantae</taxon>
        <taxon>Streptophyta</taxon>
        <taxon>Embryophyta</taxon>
        <taxon>Tracheophyta</taxon>
        <taxon>Spermatophyta</taxon>
        <taxon>Magnoliopsida</taxon>
        <taxon>eudicotyledons</taxon>
        <taxon>Gunneridae</taxon>
        <taxon>Pentapetalae</taxon>
        <taxon>rosids</taxon>
        <taxon>malvids</taxon>
        <taxon>Malvales</taxon>
        <taxon>Dipterocarpaceae</taxon>
        <taxon>Rubroshorea</taxon>
    </lineage>
</organism>
<proteinExistence type="predicted"/>
<dbReference type="PANTHER" id="PTHR47481:SF10">
    <property type="entry name" value="COPIA-LIKE POLYPROTEIN_RETROTRANSPOSON"/>
    <property type="match status" value="1"/>
</dbReference>
<comment type="caution">
    <text evidence="1">The sequence shown here is derived from an EMBL/GenBank/DDBJ whole genome shotgun (WGS) entry which is preliminary data.</text>
</comment>
<protein>
    <recommendedName>
        <fullName evidence="3">Retrotransposon Copia-like N-terminal domain-containing protein</fullName>
    </recommendedName>
</protein>